<dbReference type="InParanoid" id="I3EDW9"/>
<proteinExistence type="inferred from homology"/>
<evidence type="ECO:0000313" key="8">
    <source>
        <dbReference type="Proteomes" id="UP000002872"/>
    </source>
</evidence>
<comment type="similarity">
    <text evidence="2">Belongs to the TRM6/GCD10 family.</text>
</comment>
<keyword evidence="4" id="KW-0819">tRNA processing</keyword>
<name>I3EDW9_NEMP3</name>
<dbReference type="PANTHER" id="PTHR12945">
    <property type="entry name" value="TRANSLATION INITIATION FACTOR EIF3-RELATED"/>
    <property type="match status" value="1"/>
</dbReference>
<reference evidence="7" key="1">
    <citation type="submission" date="2011-01" db="EMBL/GenBank/DDBJ databases">
        <title>The Genome Sequence of Nematocida parisii strain ERTm3.</title>
        <authorList>
            <consortium name="The Broad Institute Genome Sequencing Platform"/>
            <consortium name="The Broad Institute Genome Sequencing Center for Infectious Disease"/>
            <person name="Cuomo C."/>
            <person name="Troemel E."/>
            <person name="Young S.K."/>
            <person name="Zeng Q."/>
            <person name="Gargeya S."/>
            <person name="Fitzgerald M."/>
            <person name="Haas B."/>
            <person name="Abouelleil A."/>
            <person name="Alvarado L."/>
            <person name="Arachchi H.M."/>
            <person name="Berlin A."/>
            <person name="Chapman S.B."/>
            <person name="Gearin G."/>
            <person name="Goldberg J."/>
            <person name="Griggs A."/>
            <person name="Gujja S."/>
            <person name="Hansen M."/>
            <person name="Heiman D."/>
            <person name="Howarth C."/>
            <person name="Larimer J."/>
            <person name="Lui A."/>
            <person name="MacDonald P.J.P."/>
            <person name="McCowen C."/>
            <person name="Montmayeur A."/>
            <person name="Murphy C."/>
            <person name="Neiman D."/>
            <person name="Pearson M."/>
            <person name="Priest M."/>
            <person name="Roberts A."/>
            <person name="Saif S."/>
            <person name="Shea T."/>
            <person name="Sisk P."/>
            <person name="Stolte C."/>
            <person name="Sykes S."/>
            <person name="Wortman J."/>
            <person name="Nusbaum C."/>
            <person name="Birren B."/>
        </authorList>
    </citation>
    <scope>NUCLEOTIDE SEQUENCE</scope>
    <source>
        <strain evidence="7">ERTm3</strain>
    </source>
</reference>
<protein>
    <recommendedName>
        <fullName evidence="3">tRNA (adenine(58)-N(1))-methyltransferase non-catalytic subunit TRM6</fullName>
    </recommendedName>
    <alternativeName>
        <fullName evidence="6">tRNA(m1A58)-methyltransferase subunit TRM6</fullName>
    </alternativeName>
</protein>
<dbReference type="GO" id="GO:0031515">
    <property type="term" value="C:tRNA (m1A) methyltransferase complex"/>
    <property type="evidence" value="ECO:0007669"/>
    <property type="project" value="InterPro"/>
</dbReference>
<keyword evidence="5" id="KW-0539">Nucleus</keyword>
<evidence type="ECO:0000256" key="2">
    <source>
        <dbReference type="ARBA" id="ARBA00008320"/>
    </source>
</evidence>
<evidence type="ECO:0000256" key="3">
    <source>
        <dbReference type="ARBA" id="ARBA00021704"/>
    </source>
</evidence>
<dbReference type="PANTHER" id="PTHR12945:SF0">
    <property type="entry name" value="TRNA (ADENINE(58)-N(1))-METHYLTRANSFERASE NON-CATALYTIC SUBUNIT TRM6"/>
    <property type="match status" value="1"/>
</dbReference>
<dbReference type="OrthoDB" id="10254665at2759"/>
<evidence type="ECO:0000256" key="5">
    <source>
        <dbReference type="ARBA" id="ARBA00023242"/>
    </source>
</evidence>
<evidence type="ECO:0000256" key="4">
    <source>
        <dbReference type="ARBA" id="ARBA00022694"/>
    </source>
</evidence>
<evidence type="ECO:0000313" key="7">
    <source>
        <dbReference type="EMBL" id="EIJ87416.1"/>
    </source>
</evidence>
<evidence type="ECO:0000256" key="6">
    <source>
        <dbReference type="ARBA" id="ARBA00032319"/>
    </source>
</evidence>
<accession>I3EDW9</accession>
<dbReference type="HOGENOM" id="CLU_752464_0_0_1"/>
<evidence type="ECO:0000256" key="1">
    <source>
        <dbReference type="ARBA" id="ARBA00004123"/>
    </source>
</evidence>
<dbReference type="GO" id="GO:0030488">
    <property type="term" value="P:tRNA methylation"/>
    <property type="evidence" value="ECO:0007669"/>
    <property type="project" value="InterPro"/>
</dbReference>
<sequence>MQLAVTTDSWVIIHTRDKGPVKFIGMKRDALRILSMGRRGTFPARALLGMPFNEFLVWSPEDKAFSVGGTKEAPTAKHAKKKFNKHSVEILLRTPTLHDIISMYIQKGDLHVSHEAAAEVLFHAIGTKYVIVKDDHKSVLLGAVAMARGTKNLYRIGGSTADLAILGALGHPMKIEEYSIPVCDKTVCDAEGVKCPGSAMGCAESAVCDSPSTCTETASVCPDSAMGCAESRQKGVLLVLAQKEKYIAEEVVSLLKSIPLHMKPESAYVDFLVYHPVKEALLDLFNAMMTNKSFCLLDLREHFYREYQGTLGAIHPTMSKLGHSGFVLTGTFLDN</sequence>
<dbReference type="AlphaFoldDB" id="I3EDW9"/>
<dbReference type="GO" id="GO:0005634">
    <property type="term" value="C:nucleus"/>
    <property type="evidence" value="ECO:0007669"/>
    <property type="project" value="UniProtKB-SubCell"/>
</dbReference>
<keyword evidence="8" id="KW-1185">Reference proteome</keyword>
<dbReference type="Proteomes" id="UP000002872">
    <property type="component" value="Unassembled WGS sequence"/>
</dbReference>
<dbReference type="VEuPathDB" id="MicrosporidiaDB:NEQG_02297"/>
<dbReference type="InterPro" id="IPR017423">
    <property type="entry name" value="TRM6"/>
</dbReference>
<comment type="subcellular location">
    <subcellularLocation>
        <location evidence="1">Nucleus</location>
    </subcellularLocation>
</comment>
<gene>
    <name evidence="7" type="ORF">NEQG_02297</name>
</gene>
<dbReference type="EMBL" id="GL870882">
    <property type="protein sequence ID" value="EIJ87416.1"/>
    <property type="molecule type" value="Genomic_DNA"/>
</dbReference>
<organism evidence="7 8">
    <name type="scientific">Nematocida parisii (strain ERTm3)</name>
    <name type="common">Nematode killer fungus</name>
    <dbReference type="NCBI Taxonomy" id="935791"/>
    <lineage>
        <taxon>Eukaryota</taxon>
        <taxon>Fungi</taxon>
        <taxon>Fungi incertae sedis</taxon>
        <taxon>Microsporidia</taxon>
        <taxon>Nematocida</taxon>
    </lineage>
</organism>
<dbReference type="OMA" id="EDSKCII"/>